<sequence length="81" mass="9399">MKKRYLKMFLILSIIVCGLLSVCCFNFAAGQGETTWETYSQEASDYLKMAINKMEEAINTYQGVNYPNKEFWVEAIDYGIY</sequence>
<proteinExistence type="predicted"/>
<dbReference type="EMBL" id="BARW01003481">
    <property type="protein sequence ID" value="GAI67507.1"/>
    <property type="molecule type" value="Genomic_DNA"/>
</dbReference>
<reference evidence="1" key="1">
    <citation type="journal article" date="2014" name="Front. Microbiol.">
        <title>High frequency of phylogenetically diverse reductive dehalogenase-homologous genes in deep subseafloor sedimentary metagenomes.</title>
        <authorList>
            <person name="Kawai M."/>
            <person name="Futagami T."/>
            <person name="Toyoda A."/>
            <person name="Takaki Y."/>
            <person name="Nishi S."/>
            <person name="Hori S."/>
            <person name="Arai W."/>
            <person name="Tsubouchi T."/>
            <person name="Morono Y."/>
            <person name="Uchiyama I."/>
            <person name="Ito T."/>
            <person name="Fujiyama A."/>
            <person name="Inagaki F."/>
            <person name="Takami H."/>
        </authorList>
    </citation>
    <scope>NUCLEOTIDE SEQUENCE</scope>
    <source>
        <strain evidence="1">Expedition CK06-06</strain>
    </source>
</reference>
<accession>X1QGB7</accession>
<comment type="caution">
    <text evidence="1">The sequence shown here is derived from an EMBL/GenBank/DDBJ whole genome shotgun (WGS) entry which is preliminary data.</text>
</comment>
<dbReference type="AlphaFoldDB" id="X1QGB7"/>
<evidence type="ECO:0000313" key="1">
    <source>
        <dbReference type="EMBL" id="GAI67507.1"/>
    </source>
</evidence>
<gene>
    <name evidence="1" type="ORF">S12H4_08849</name>
</gene>
<organism evidence="1">
    <name type="scientific">marine sediment metagenome</name>
    <dbReference type="NCBI Taxonomy" id="412755"/>
    <lineage>
        <taxon>unclassified sequences</taxon>
        <taxon>metagenomes</taxon>
        <taxon>ecological metagenomes</taxon>
    </lineage>
</organism>
<name>X1QGB7_9ZZZZ</name>
<protein>
    <submittedName>
        <fullName evidence="1">Uncharacterized protein</fullName>
    </submittedName>
</protein>